<dbReference type="Proteomes" id="UP000315295">
    <property type="component" value="Unassembled WGS sequence"/>
</dbReference>
<sequence length="125" mass="13746">MKPKTVSPASTLLALTGWLVFTLFFVAATRDAKASTTAEGSPEASKTRLHLRCLLTTTGASLSLTKFEMSSKASTRQTTRRMTFSTISGIALISTRAVIMRTCTSSQRWTRRMSSSIDSRKHDHD</sequence>
<organism evidence="1 2">
    <name type="scientific">Malus baccata</name>
    <name type="common">Siberian crab apple</name>
    <name type="synonym">Pyrus baccata</name>
    <dbReference type="NCBI Taxonomy" id="106549"/>
    <lineage>
        <taxon>Eukaryota</taxon>
        <taxon>Viridiplantae</taxon>
        <taxon>Streptophyta</taxon>
        <taxon>Embryophyta</taxon>
        <taxon>Tracheophyta</taxon>
        <taxon>Spermatophyta</taxon>
        <taxon>Magnoliopsida</taxon>
        <taxon>eudicotyledons</taxon>
        <taxon>Gunneridae</taxon>
        <taxon>Pentapetalae</taxon>
        <taxon>rosids</taxon>
        <taxon>fabids</taxon>
        <taxon>Rosales</taxon>
        <taxon>Rosaceae</taxon>
        <taxon>Amygdaloideae</taxon>
        <taxon>Maleae</taxon>
        <taxon>Malus</taxon>
    </lineage>
</organism>
<evidence type="ECO:0000313" key="1">
    <source>
        <dbReference type="EMBL" id="TQD98808.1"/>
    </source>
</evidence>
<comment type="caution">
    <text evidence="1">The sequence shown here is derived from an EMBL/GenBank/DDBJ whole genome shotgun (WGS) entry which is preliminary data.</text>
</comment>
<name>A0A540MJ39_MALBA</name>
<reference evidence="1 2" key="1">
    <citation type="journal article" date="2019" name="G3 (Bethesda)">
        <title>Sequencing of a Wild Apple (Malus baccata) Genome Unravels the Differences Between Cultivated and Wild Apple Species Regarding Disease Resistance and Cold Tolerance.</title>
        <authorList>
            <person name="Chen X."/>
        </authorList>
    </citation>
    <scope>NUCLEOTIDE SEQUENCE [LARGE SCALE GENOMIC DNA]</scope>
    <source>
        <strain evidence="2">cv. Shandingzi</strain>
        <tissue evidence="1">Leaves</tissue>
    </source>
</reference>
<proteinExistence type="predicted"/>
<dbReference type="AlphaFoldDB" id="A0A540MJ39"/>
<dbReference type="EMBL" id="VIEB01000246">
    <property type="protein sequence ID" value="TQD98808.1"/>
    <property type="molecule type" value="Genomic_DNA"/>
</dbReference>
<evidence type="ECO:0000313" key="2">
    <source>
        <dbReference type="Proteomes" id="UP000315295"/>
    </source>
</evidence>
<accession>A0A540MJ39</accession>
<gene>
    <name evidence="1" type="ORF">C1H46_015451</name>
</gene>
<protein>
    <submittedName>
        <fullName evidence="1">Uncharacterized protein</fullName>
    </submittedName>
</protein>
<keyword evidence="2" id="KW-1185">Reference proteome</keyword>